<dbReference type="PANTHER" id="PTHR20922:SF13">
    <property type="entry name" value="DNL-TYPE ZINC FINGER PROTEIN"/>
    <property type="match status" value="1"/>
</dbReference>
<feature type="compositionally biased region" description="Basic and acidic residues" evidence="5">
    <location>
        <begin position="102"/>
        <end position="113"/>
    </location>
</feature>
<dbReference type="GO" id="GO:0006457">
    <property type="term" value="P:protein folding"/>
    <property type="evidence" value="ECO:0007669"/>
    <property type="project" value="TreeGrafter"/>
</dbReference>
<reference evidence="7 8" key="1">
    <citation type="submission" date="2022-07" db="EMBL/GenBank/DDBJ databases">
        <title>Genome-wide signatures of adaptation to extreme environments.</title>
        <authorList>
            <person name="Cho C.H."/>
            <person name="Yoon H.S."/>
        </authorList>
    </citation>
    <scope>NUCLEOTIDE SEQUENCE [LARGE SCALE GENOMIC DNA]</scope>
    <source>
        <strain evidence="7 8">DBV 063 E5</strain>
    </source>
</reference>
<accession>A0AAV9IRD0</accession>
<dbReference type="GO" id="GO:0050821">
    <property type="term" value="P:protein stabilization"/>
    <property type="evidence" value="ECO:0007669"/>
    <property type="project" value="TreeGrafter"/>
</dbReference>
<keyword evidence="2 4" id="KW-0863">Zinc-finger</keyword>
<gene>
    <name evidence="7" type="ORF">CDCA_CDCA03G0827</name>
</gene>
<feature type="domain" description="DNL-type" evidence="6">
    <location>
        <begin position="127"/>
        <end position="225"/>
    </location>
</feature>
<dbReference type="InterPro" id="IPR007853">
    <property type="entry name" value="Znf_DNL-typ"/>
</dbReference>
<dbReference type="PROSITE" id="PS51501">
    <property type="entry name" value="ZF_DNL"/>
    <property type="match status" value="1"/>
</dbReference>
<dbReference type="Pfam" id="PF05180">
    <property type="entry name" value="zf-DNL"/>
    <property type="match status" value="1"/>
</dbReference>
<dbReference type="GO" id="GO:0051087">
    <property type="term" value="F:protein-folding chaperone binding"/>
    <property type="evidence" value="ECO:0007669"/>
    <property type="project" value="TreeGrafter"/>
</dbReference>
<dbReference type="PANTHER" id="PTHR20922">
    <property type="entry name" value="DNL-TYPE ZINC FINGER PROTEIN"/>
    <property type="match status" value="1"/>
</dbReference>
<evidence type="ECO:0000259" key="6">
    <source>
        <dbReference type="PROSITE" id="PS51501"/>
    </source>
</evidence>
<evidence type="ECO:0000313" key="8">
    <source>
        <dbReference type="Proteomes" id="UP001301350"/>
    </source>
</evidence>
<dbReference type="GO" id="GO:0030150">
    <property type="term" value="P:protein import into mitochondrial matrix"/>
    <property type="evidence" value="ECO:0007669"/>
    <property type="project" value="TreeGrafter"/>
</dbReference>
<evidence type="ECO:0000313" key="7">
    <source>
        <dbReference type="EMBL" id="KAK4534802.1"/>
    </source>
</evidence>
<feature type="region of interest" description="Disordered" evidence="5">
    <location>
        <begin position="27"/>
        <end position="113"/>
    </location>
</feature>
<keyword evidence="8" id="KW-1185">Reference proteome</keyword>
<proteinExistence type="predicted"/>
<evidence type="ECO:0000256" key="5">
    <source>
        <dbReference type="SAM" id="MobiDB-lite"/>
    </source>
</evidence>
<keyword evidence="3" id="KW-0862">Zinc</keyword>
<feature type="compositionally biased region" description="Low complexity" evidence="5">
    <location>
        <begin position="84"/>
        <end position="94"/>
    </location>
</feature>
<evidence type="ECO:0000256" key="2">
    <source>
        <dbReference type="ARBA" id="ARBA00022771"/>
    </source>
</evidence>
<comment type="caution">
    <text evidence="7">The sequence shown here is derived from an EMBL/GenBank/DDBJ whole genome shotgun (WGS) entry which is preliminary data.</text>
</comment>
<dbReference type="AlphaFoldDB" id="A0AAV9IRD0"/>
<evidence type="ECO:0000256" key="1">
    <source>
        <dbReference type="ARBA" id="ARBA00022723"/>
    </source>
</evidence>
<feature type="compositionally biased region" description="Low complexity" evidence="5">
    <location>
        <begin position="64"/>
        <end position="74"/>
    </location>
</feature>
<evidence type="ECO:0000256" key="3">
    <source>
        <dbReference type="ARBA" id="ARBA00022833"/>
    </source>
</evidence>
<dbReference type="GO" id="GO:0005739">
    <property type="term" value="C:mitochondrion"/>
    <property type="evidence" value="ECO:0007669"/>
    <property type="project" value="TreeGrafter"/>
</dbReference>
<sequence length="234" mass="25808">MPSPPPAFAAGTFGAGIAQRHHTNALLSSFNVGRTRSPVAARTRRRLGGRPPPPPPHHRRARHPPAFLSRALAADSDDSDADATPDSSGASASDLGTPRLPPTEEARRRELADDRVTEMRVRFPRQVGSDKMAIAFTCKRCETRMQKTFSRQAYYHGVVLVTCAGCCARHLIADNLGWYADLLQMTGKESGHRIEDWLEVMRVDSDVFVLERAWHAAPREPRQEHNDDNGAPSG</sequence>
<dbReference type="Proteomes" id="UP001301350">
    <property type="component" value="Unassembled WGS sequence"/>
</dbReference>
<organism evidence="7 8">
    <name type="scientific">Cyanidium caldarium</name>
    <name type="common">Red alga</name>
    <dbReference type="NCBI Taxonomy" id="2771"/>
    <lineage>
        <taxon>Eukaryota</taxon>
        <taxon>Rhodophyta</taxon>
        <taxon>Bangiophyceae</taxon>
        <taxon>Cyanidiales</taxon>
        <taxon>Cyanidiaceae</taxon>
        <taxon>Cyanidium</taxon>
    </lineage>
</organism>
<dbReference type="InterPro" id="IPR024158">
    <property type="entry name" value="Mt_import_TIM15"/>
</dbReference>
<keyword evidence="1" id="KW-0479">Metal-binding</keyword>
<protein>
    <recommendedName>
        <fullName evidence="6">DNL-type domain-containing protein</fullName>
    </recommendedName>
</protein>
<dbReference type="EMBL" id="JANCYW010000003">
    <property type="protein sequence ID" value="KAK4534802.1"/>
    <property type="molecule type" value="Genomic_DNA"/>
</dbReference>
<evidence type="ECO:0000256" key="4">
    <source>
        <dbReference type="PROSITE-ProRule" id="PRU00834"/>
    </source>
</evidence>
<name>A0AAV9IRD0_CYACA</name>
<dbReference type="GO" id="GO:0008270">
    <property type="term" value="F:zinc ion binding"/>
    <property type="evidence" value="ECO:0007669"/>
    <property type="project" value="UniProtKB-KW"/>
</dbReference>